<evidence type="ECO:0000256" key="5">
    <source>
        <dbReference type="SAM" id="Phobius"/>
    </source>
</evidence>
<keyword evidence="4 5" id="KW-0472">Membrane</keyword>
<feature type="transmembrane region" description="Helical" evidence="5">
    <location>
        <begin position="40"/>
        <end position="63"/>
    </location>
</feature>
<sequence length="248" mass="27093">MEETRTRIDTLQAIELAEGVEVRLRIAGPLLRGGALALDLVIQWAFLLVVAFILMISGMIVGWETSGGLISLLWFFVWWWYPVFFEAGKWGATPGKKILGLRVVQTSGGPITMGQSILRNFLRYADGMPFLGMGIMGVPTFGFALATCVATRRFQRLGDLAAGTVVIYDKTPPEPVVPSPPPIEAATPAVALRPEEVLALSAFRDRAGLWSEGRREEIADHASELSGSDGPAGVSRIMAMAHWLQERR</sequence>
<protein>
    <submittedName>
        <fullName evidence="7">RDD domain-containing protein</fullName>
    </submittedName>
</protein>
<evidence type="ECO:0000256" key="3">
    <source>
        <dbReference type="ARBA" id="ARBA00022989"/>
    </source>
</evidence>
<dbReference type="Pfam" id="PF06271">
    <property type="entry name" value="RDD"/>
    <property type="match status" value="1"/>
</dbReference>
<feature type="domain" description="RDD" evidence="6">
    <location>
        <begin position="27"/>
        <end position="163"/>
    </location>
</feature>
<keyword evidence="2 5" id="KW-0812">Transmembrane</keyword>
<proteinExistence type="predicted"/>
<dbReference type="RefSeq" id="WP_338685768.1">
    <property type="nucleotide sequence ID" value="NZ_AP024702.1"/>
</dbReference>
<feature type="transmembrane region" description="Helical" evidence="5">
    <location>
        <begin position="69"/>
        <end position="87"/>
    </location>
</feature>
<dbReference type="PANTHER" id="PTHR38480">
    <property type="entry name" value="SLR0254 PROTEIN"/>
    <property type="match status" value="1"/>
</dbReference>
<dbReference type="Proteomes" id="UP001374893">
    <property type="component" value="Chromosome"/>
</dbReference>
<evidence type="ECO:0000256" key="2">
    <source>
        <dbReference type="ARBA" id="ARBA00022692"/>
    </source>
</evidence>
<evidence type="ECO:0000313" key="8">
    <source>
        <dbReference type="Proteomes" id="UP001374893"/>
    </source>
</evidence>
<evidence type="ECO:0000313" key="7">
    <source>
        <dbReference type="EMBL" id="BCX49259.1"/>
    </source>
</evidence>
<reference evidence="7 8" key="1">
    <citation type="submission" date="2021-06" db="EMBL/GenBank/DDBJ databases">
        <title>Complete genome of Haloferula helveola possessing various polysaccharide degrading enzymes.</title>
        <authorList>
            <person name="Takami H."/>
            <person name="Huang C."/>
            <person name="Hamasaki K."/>
        </authorList>
    </citation>
    <scope>NUCLEOTIDE SEQUENCE [LARGE SCALE GENOMIC DNA]</scope>
    <source>
        <strain evidence="7 8">CN-1</strain>
    </source>
</reference>
<dbReference type="InterPro" id="IPR010432">
    <property type="entry name" value="RDD"/>
</dbReference>
<dbReference type="PANTHER" id="PTHR38480:SF1">
    <property type="entry name" value="SLR0254 PROTEIN"/>
    <property type="match status" value="1"/>
</dbReference>
<comment type="subcellular location">
    <subcellularLocation>
        <location evidence="1">Membrane</location>
        <topology evidence="1">Multi-pass membrane protein</topology>
    </subcellularLocation>
</comment>
<evidence type="ECO:0000256" key="4">
    <source>
        <dbReference type="ARBA" id="ARBA00023136"/>
    </source>
</evidence>
<evidence type="ECO:0000256" key="1">
    <source>
        <dbReference type="ARBA" id="ARBA00004141"/>
    </source>
</evidence>
<keyword evidence="8" id="KW-1185">Reference proteome</keyword>
<accession>A0ABM7RN28</accession>
<name>A0ABM7RN28_9BACT</name>
<evidence type="ECO:0000259" key="6">
    <source>
        <dbReference type="Pfam" id="PF06271"/>
    </source>
</evidence>
<feature type="transmembrane region" description="Helical" evidence="5">
    <location>
        <begin position="130"/>
        <end position="150"/>
    </location>
</feature>
<keyword evidence="3 5" id="KW-1133">Transmembrane helix</keyword>
<feature type="transmembrane region" description="Helical" evidence="5">
    <location>
        <begin position="99"/>
        <end position="118"/>
    </location>
</feature>
<organism evidence="7 8">
    <name type="scientific">Haloferula helveola</name>
    <dbReference type="NCBI Taxonomy" id="490095"/>
    <lineage>
        <taxon>Bacteria</taxon>
        <taxon>Pseudomonadati</taxon>
        <taxon>Verrucomicrobiota</taxon>
        <taxon>Verrucomicrobiia</taxon>
        <taxon>Verrucomicrobiales</taxon>
        <taxon>Verrucomicrobiaceae</taxon>
        <taxon>Haloferula</taxon>
    </lineage>
</organism>
<dbReference type="EMBL" id="AP024702">
    <property type="protein sequence ID" value="BCX49259.1"/>
    <property type="molecule type" value="Genomic_DNA"/>
</dbReference>
<gene>
    <name evidence="7" type="ORF">HAHE_31670</name>
</gene>